<evidence type="ECO:0000313" key="3">
    <source>
        <dbReference type="Proteomes" id="UP000468943"/>
    </source>
</evidence>
<dbReference type="InterPro" id="IPR000182">
    <property type="entry name" value="GNAT_dom"/>
</dbReference>
<dbReference type="PROSITE" id="PS51186">
    <property type="entry name" value="GNAT"/>
    <property type="match status" value="1"/>
</dbReference>
<proteinExistence type="predicted"/>
<sequence length="202" mass="22808">MTTENPERPIGKAVPADADAISETLALAFFDDPVFQWLFPDSTGRKQRMDAMFKLMFHYDVKHGYIRKSPDCHATSFWRSPGTAEIPTLSVIPMLIPLLAIYRSSFGKMLNLTNAIKHNLPKGRPFYYVHFVGVRPDDQHQGWGTAMMKDGIAKADAEGVAVYLETALESNVTFYQHLGFTVTGEWHIKDGPKMWSMLREPG</sequence>
<feature type="domain" description="N-acetyltransferase" evidence="1">
    <location>
        <begin position="123"/>
        <end position="202"/>
    </location>
</feature>
<name>A0A6I4SLW4_9SPHN</name>
<comment type="caution">
    <text evidence="2">The sequence shown here is derived from an EMBL/GenBank/DDBJ whole genome shotgun (WGS) entry which is preliminary data.</text>
</comment>
<evidence type="ECO:0000313" key="2">
    <source>
        <dbReference type="EMBL" id="MXO56146.1"/>
    </source>
</evidence>
<dbReference type="Pfam" id="PF13508">
    <property type="entry name" value="Acetyltransf_7"/>
    <property type="match status" value="1"/>
</dbReference>
<dbReference type="InterPro" id="IPR052523">
    <property type="entry name" value="Trichothecene_AcTrans"/>
</dbReference>
<dbReference type="Gene3D" id="3.40.630.30">
    <property type="match status" value="1"/>
</dbReference>
<dbReference type="Proteomes" id="UP000468943">
    <property type="component" value="Unassembled WGS sequence"/>
</dbReference>
<dbReference type="AlphaFoldDB" id="A0A6I4SLW4"/>
<keyword evidence="2" id="KW-0808">Transferase</keyword>
<reference evidence="2 3" key="1">
    <citation type="submission" date="2019-12" db="EMBL/GenBank/DDBJ databases">
        <title>Genomic-based taxomic classification of the family Erythrobacteraceae.</title>
        <authorList>
            <person name="Xu L."/>
        </authorList>
    </citation>
    <scope>NUCLEOTIDE SEQUENCE [LARGE SCALE GENOMIC DNA]</scope>
    <source>
        <strain evidence="2 3">JCM 17802</strain>
    </source>
</reference>
<keyword evidence="3" id="KW-1185">Reference proteome</keyword>
<gene>
    <name evidence="2" type="ORF">GRI36_04555</name>
</gene>
<dbReference type="EMBL" id="WTYS01000001">
    <property type="protein sequence ID" value="MXO56146.1"/>
    <property type="molecule type" value="Genomic_DNA"/>
</dbReference>
<organism evidence="2 3">
    <name type="scientific">Pontixanthobacter gangjinensis</name>
    <dbReference type="NCBI Taxonomy" id="1028742"/>
    <lineage>
        <taxon>Bacteria</taxon>
        <taxon>Pseudomonadati</taxon>
        <taxon>Pseudomonadota</taxon>
        <taxon>Alphaproteobacteria</taxon>
        <taxon>Sphingomonadales</taxon>
        <taxon>Erythrobacteraceae</taxon>
        <taxon>Pontixanthobacter</taxon>
    </lineage>
</organism>
<protein>
    <submittedName>
        <fullName evidence="2">GNAT family N-acetyltransferase</fullName>
    </submittedName>
</protein>
<dbReference type="PANTHER" id="PTHR42791:SF1">
    <property type="entry name" value="N-ACETYLTRANSFERASE DOMAIN-CONTAINING PROTEIN"/>
    <property type="match status" value="1"/>
</dbReference>
<dbReference type="GO" id="GO:0016747">
    <property type="term" value="F:acyltransferase activity, transferring groups other than amino-acyl groups"/>
    <property type="evidence" value="ECO:0007669"/>
    <property type="project" value="InterPro"/>
</dbReference>
<dbReference type="SUPFAM" id="SSF55729">
    <property type="entry name" value="Acyl-CoA N-acyltransferases (Nat)"/>
    <property type="match status" value="1"/>
</dbReference>
<dbReference type="OrthoDB" id="7057833at2"/>
<dbReference type="InterPro" id="IPR016181">
    <property type="entry name" value="Acyl_CoA_acyltransferase"/>
</dbReference>
<dbReference type="PANTHER" id="PTHR42791">
    <property type="entry name" value="GNAT FAMILY ACETYLTRANSFERASE"/>
    <property type="match status" value="1"/>
</dbReference>
<accession>A0A6I4SLW4</accession>
<dbReference type="CDD" id="cd04301">
    <property type="entry name" value="NAT_SF"/>
    <property type="match status" value="1"/>
</dbReference>
<evidence type="ECO:0000259" key="1">
    <source>
        <dbReference type="PROSITE" id="PS51186"/>
    </source>
</evidence>
<dbReference type="RefSeq" id="WP_160597377.1">
    <property type="nucleotide sequence ID" value="NZ_WTYS01000001.1"/>
</dbReference>